<name>A0A7X9RUT4_9BACT</name>
<protein>
    <submittedName>
        <fullName evidence="6">Aldehyde dehydrogenase</fullName>
    </submittedName>
</protein>
<dbReference type="InterPro" id="IPR015590">
    <property type="entry name" value="Aldehyde_DH_dom"/>
</dbReference>
<dbReference type="GO" id="GO:0004777">
    <property type="term" value="F:succinate-semialdehyde dehydrogenase (NAD+) activity"/>
    <property type="evidence" value="ECO:0007669"/>
    <property type="project" value="TreeGrafter"/>
</dbReference>
<evidence type="ECO:0000256" key="3">
    <source>
        <dbReference type="PROSITE-ProRule" id="PRU10007"/>
    </source>
</evidence>
<dbReference type="AlphaFoldDB" id="A0A7X9RUT4"/>
<dbReference type="InterPro" id="IPR016161">
    <property type="entry name" value="Ald_DH/histidinol_DH"/>
</dbReference>
<keyword evidence="7" id="KW-1185">Reference proteome</keyword>
<gene>
    <name evidence="6" type="primary">aldA</name>
    <name evidence="6" type="ORF">HHU12_14145</name>
</gene>
<organism evidence="6 7">
    <name type="scientific">Flammeovirga aprica JL-4</name>
    <dbReference type="NCBI Taxonomy" id="694437"/>
    <lineage>
        <taxon>Bacteria</taxon>
        <taxon>Pseudomonadati</taxon>
        <taxon>Bacteroidota</taxon>
        <taxon>Cytophagia</taxon>
        <taxon>Cytophagales</taxon>
        <taxon>Flammeovirgaceae</taxon>
        <taxon>Flammeovirga</taxon>
    </lineage>
</organism>
<dbReference type="InterPro" id="IPR016160">
    <property type="entry name" value="Ald_DH_CS_CYS"/>
</dbReference>
<evidence type="ECO:0000259" key="5">
    <source>
        <dbReference type="Pfam" id="PF00171"/>
    </source>
</evidence>
<dbReference type="NCBIfam" id="NF007497">
    <property type="entry name" value="PRK10090.1"/>
    <property type="match status" value="1"/>
</dbReference>
<evidence type="ECO:0000256" key="4">
    <source>
        <dbReference type="RuleBase" id="RU003345"/>
    </source>
</evidence>
<proteinExistence type="inferred from homology"/>
<feature type="active site" evidence="3">
    <location>
        <position position="255"/>
    </location>
</feature>
<sequence length="486" mass="53840">MNTTTQNIKVYPCYINGEWVNTEQGDYIDVENPANNQVFARMYCSTPADVDTALETAEKAQFKWQMLPATERANYLYAITEQLHKERDHFAKLLVMEQGKTLAEAYGEVDDTIRYINYSAEAGRRIEGSIFPSDMPNEQLSIHKVPYGVTVGLMAFNYPLALIGRKIGPALITGNTMVIKPSELTPITASEFCRLVHQVGLPKGVINLVMGWGHTVGKQLVESPITKLVSMTGSTRAGQAIYQSAAQNVAGLVLELGGKAPFIVMDDAEIDKAVEAAVISRYANCGQVCICNEMLFVHEKIADEFTEKVIERTKQITVGNPMTNVNMGPNVSTKGLSRVHELVMENVKQGAELVLGGKKPEGDYFENGNWYEPTILTNVKKDHATLQNELFGPVLPIMKVSGYEEAKVTLNEREEGLSAYLFTQNHKTIMKSINELQVGTIFINKGIVGYIQGFHSGHKTSGIGGEDGIYGIEQYLQKRAIYMNYE</sequence>
<dbReference type="GO" id="GO:0005829">
    <property type="term" value="C:cytosol"/>
    <property type="evidence" value="ECO:0007669"/>
    <property type="project" value="TreeGrafter"/>
</dbReference>
<keyword evidence="2 4" id="KW-0560">Oxidoreductase</keyword>
<dbReference type="GO" id="GO:0009450">
    <property type="term" value="P:gamma-aminobutyric acid catabolic process"/>
    <property type="evidence" value="ECO:0007669"/>
    <property type="project" value="TreeGrafter"/>
</dbReference>
<comment type="similarity">
    <text evidence="1 4">Belongs to the aldehyde dehydrogenase family.</text>
</comment>
<evidence type="ECO:0000256" key="1">
    <source>
        <dbReference type="ARBA" id="ARBA00009986"/>
    </source>
</evidence>
<dbReference type="FunFam" id="3.40.309.10:FF:000009">
    <property type="entry name" value="Aldehyde dehydrogenase A"/>
    <property type="match status" value="1"/>
</dbReference>
<dbReference type="RefSeq" id="WP_169657397.1">
    <property type="nucleotide sequence ID" value="NZ_JABANE010000035.1"/>
</dbReference>
<dbReference type="PROSITE" id="PS00070">
    <property type="entry name" value="ALDEHYDE_DEHYDR_CYS"/>
    <property type="match status" value="1"/>
</dbReference>
<feature type="domain" description="Aldehyde dehydrogenase" evidence="5">
    <location>
        <begin position="19"/>
        <end position="480"/>
    </location>
</feature>
<dbReference type="PANTHER" id="PTHR43353">
    <property type="entry name" value="SUCCINATE-SEMIALDEHYDE DEHYDROGENASE, MITOCHONDRIAL"/>
    <property type="match status" value="1"/>
</dbReference>
<dbReference type="InterPro" id="IPR029510">
    <property type="entry name" value="Ald_DH_CS_GLU"/>
</dbReference>
<evidence type="ECO:0000256" key="2">
    <source>
        <dbReference type="ARBA" id="ARBA00023002"/>
    </source>
</evidence>
<comment type="caution">
    <text evidence="6">The sequence shown here is derived from an EMBL/GenBank/DDBJ whole genome shotgun (WGS) entry which is preliminary data.</text>
</comment>
<dbReference type="InterPro" id="IPR016163">
    <property type="entry name" value="Ald_DH_C"/>
</dbReference>
<dbReference type="Gene3D" id="3.40.309.10">
    <property type="entry name" value="Aldehyde Dehydrogenase, Chain A, domain 2"/>
    <property type="match status" value="1"/>
</dbReference>
<accession>A0A7X9RUT4</accession>
<evidence type="ECO:0000313" key="7">
    <source>
        <dbReference type="Proteomes" id="UP000576082"/>
    </source>
</evidence>
<dbReference type="EMBL" id="JABANE010000035">
    <property type="protein sequence ID" value="NME69112.1"/>
    <property type="molecule type" value="Genomic_DNA"/>
</dbReference>
<dbReference type="InterPro" id="IPR050740">
    <property type="entry name" value="Aldehyde_DH_Superfamily"/>
</dbReference>
<dbReference type="FunFam" id="3.40.605.10:FF:000007">
    <property type="entry name" value="NAD/NADP-dependent betaine aldehyde dehydrogenase"/>
    <property type="match status" value="1"/>
</dbReference>
<dbReference type="Proteomes" id="UP000576082">
    <property type="component" value="Unassembled WGS sequence"/>
</dbReference>
<evidence type="ECO:0000313" key="6">
    <source>
        <dbReference type="EMBL" id="NME69112.1"/>
    </source>
</evidence>
<dbReference type="Pfam" id="PF00171">
    <property type="entry name" value="Aldedh"/>
    <property type="match status" value="1"/>
</dbReference>
<dbReference type="SUPFAM" id="SSF53720">
    <property type="entry name" value="ALDH-like"/>
    <property type="match status" value="1"/>
</dbReference>
<dbReference type="Gene3D" id="3.40.605.10">
    <property type="entry name" value="Aldehyde Dehydrogenase, Chain A, domain 1"/>
    <property type="match status" value="1"/>
</dbReference>
<dbReference type="PROSITE" id="PS00687">
    <property type="entry name" value="ALDEHYDE_DEHYDR_GLU"/>
    <property type="match status" value="1"/>
</dbReference>
<dbReference type="PANTHER" id="PTHR43353:SF5">
    <property type="entry name" value="SUCCINATE-SEMIALDEHYDE DEHYDROGENASE, MITOCHONDRIAL"/>
    <property type="match status" value="1"/>
</dbReference>
<dbReference type="InterPro" id="IPR016162">
    <property type="entry name" value="Ald_DH_N"/>
</dbReference>
<reference evidence="6 7" key="1">
    <citation type="submission" date="2020-04" db="EMBL/GenBank/DDBJ databases">
        <title>Flammeovirga sp. SR4, a novel species isolated from seawater.</title>
        <authorList>
            <person name="Wang X."/>
        </authorList>
    </citation>
    <scope>NUCLEOTIDE SEQUENCE [LARGE SCALE GENOMIC DNA]</scope>
    <source>
        <strain evidence="6 7">ATCC 23126</strain>
    </source>
</reference>